<feature type="compositionally biased region" description="Basic and acidic residues" evidence="1">
    <location>
        <begin position="19"/>
        <end position="29"/>
    </location>
</feature>
<feature type="region of interest" description="Disordered" evidence="1">
    <location>
        <begin position="19"/>
        <end position="52"/>
    </location>
</feature>
<dbReference type="AlphaFoldDB" id="A0AAV6RSC7"/>
<organism evidence="2 3">
    <name type="scientific">Solea senegalensis</name>
    <name type="common">Senegalese sole</name>
    <dbReference type="NCBI Taxonomy" id="28829"/>
    <lineage>
        <taxon>Eukaryota</taxon>
        <taxon>Metazoa</taxon>
        <taxon>Chordata</taxon>
        <taxon>Craniata</taxon>
        <taxon>Vertebrata</taxon>
        <taxon>Euteleostomi</taxon>
        <taxon>Actinopterygii</taxon>
        <taxon>Neopterygii</taxon>
        <taxon>Teleostei</taxon>
        <taxon>Neoteleostei</taxon>
        <taxon>Acanthomorphata</taxon>
        <taxon>Carangaria</taxon>
        <taxon>Pleuronectiformes</taxon>
        <taxon>Pleuronectoidei</taxon>
        <taxon>Soleidae</taxon>
        <taxon>Solea</taxon>
    </lineage>
</organism>
<accession>A0AAV6RSC7</accession>
<sequence>MGVCSLGFKEQQLWECRRTTPGEVSEHSSPRFPSTRSTDSEGRQPSFTPVSG</sequence>
<evidence type="ECO:0000313" key="2">
    <source>
        <dbReference type="EMBL" id="KAG7508255.1"/>
    </source>
</evidence>
<evidence type="ECO:0000256" key="1">
    <source>
        <dbReference type="SAM" id="MobiDB-lite"/>
    </source>
</evidence>
<reference evidence="2 3" key="1">
    <citation type="journal article" date="2021" name="Sci. Rep.">
        <title>Chromosome anchoring in Senegalese sole (Solea senegalensis) reveals sex-associated markers and genome rearrangements in flatfish.</title>
        <authorList>
            <person name="Guerrero-Cozar I."/>
            <person name="Gomez-Garrido J."/>
            <person name="Berbel C."/>
            <person name="Martinez-Blanch J.F."/>
            <person name="Alioto T."/>
            <person name="Claros M.G."/>
            <person name="Gagnaire P.A."/>
            <person name="Manchado M."/>
        </authorList>
    </citation>
    <scope>NUCLEOTIDE SEQUENCE [LARGE SCALE GENOMIC DNA]</scope>
    <source>
        <strain evidence="2">Sse05_10M</strain>
    </source>
</reference>
<name>A0AAV6RSC7_SOLSE</name>
<proteinExistence type="predicted"/>
<keyword evidence="3" id="KW-1185">Reference proteome</keyword>
<protein>
    <submittedName>
        <fullName evidence="2">Uncharacterized protein</fullName>
    </submittedName>
</protein>
<comment type="caution">
    <text evidence="2">The sequence shown here is derived from an EMBL/GenBank/DDBJ whole genome shotgun (WGS) entry which is preliminary data.</text>
</comment>
<dbReference type="Proteomes" id="UP000693946">
    <property type="component" value="Linkage Group LG17"/>
</dbReference>
<dbReference type="EMBL" id="JAGKHQ010000009">
    <property type="protein sequence ID" value="KAG7508255.1"/>
    <property type="molecule type" value="Genomic_DNA"/>
</dbReference>
<feature type="compositionally biased region" description="Polar residues" evidence="1">
    <location>
        <begin position="31"/>
        <end position="52"/>
    </location>
</feature>
<evidence type="ECO:0000313" key="3">
    <source>
        <dbReference type="Proteomes" id="UP000693946"/>
    </source>
</evidence>
<gene>
    <name evidence="2" type="ORF">JOB18_007884</name>
</gene>